<sequence>MFNGNLKLPSLKDLPPGTFNYQAVVDMLKECNINDPKYTEKMLKHSQRMESRFSPFKTLPCANVPPLDLIDSEACRKPGSKACGACKLVSYCSKECQNKHWKKHKGLCKSYMRSPDWIPEWVEERRLPDFLPANMHYDPATPEGGSDGGSPLWNTMPPVDLINLGSNEQDKTKDFNLAFVASGDLRSVMKTVNSLPDDFSGNLKIVINDQDHNVTWRNLVILLSLGRLSVDDGVAPDVALHFWFSLMMPEAHAVKAAAVNGDFVNSMQSQTGDSLKPYPLGPNSTIKAALSLETLQAYTLHMNMPRVGAWAQEGYDATRMDPARIDFWGRIYTFLRPSHRAAYHMYRRFGLVLPFGAVTAEFNFPNASLFTDKGKWLQNDHVIPLQGWNINEVIEAGKARGAHAEDIFGCLYFYLFDQLNTFAKRIQKFRIEFQLFPFEAETLSRSIQNDMLAQMDLGRCTVFDRIDVSNLLDHTSDGLKEVLTQWAPLLAEREDSAIVGYFKDWGVLQKDGRIVNADDAICTEALKVLMQKTQPIFRDSWDRLGKLYRGVTKAATFSLLKELDVVYENSKPFAQFLKERKAKHLLRKTQLQLRGVHRIVGPRLMVPIQAPHSAMPTFVDEDDCPMFVNGMNASDILQEQMHGPFKGICLWGNIPAMDLINLHDNENDVTKDFNIAFVATGDLRDVVKTVNSLPETYSGHLRVLLNDGTSPIACRNLVMLSLLGTIPDEKLAADVVLHLWYSTFIPAEYLVQMATAVAKFLDGPVERLTTSRPVGLHSTISWCYTPEAMERLMRITTLDPSSLSVADAQNEYDRVRQAPSRRDFMDRKYLRLKPSHRVALQEFRRFGIVLPFGAPNSHFNTPNGTLFSEDGRWMLRDFADPLEGWDIREIIAAGKACGAQPEDVYGCFYFYLTKQLRILANRIRKLKITFQLSNLEACALSKGIQGGHLESVGLPPTVRFDRIDLSNLFDSSYIGLHAALTSWAPLLSESNNAVVVGYFMSWFINERNGRASNTDAVVEIAKKVMSRHKAANVRNKEDTQTLLYKIQPDFDAVYENSKHFASFLKKQGLETLLKETNLRLREEHTVIPHRLGSPLKASSAALPSWPSDEDWYIYTALQDNTWAERFVEFSRI</sequence>
<comment type="caution">
    <text evidence="6">The sequence shown here is derived from an EMBL/GenBank/DDBJ whole genome shotgun (WGS) entry which is preliminary data.</text>
</comment>
<evidence type="ECO:0000313" key="7">
    <source>
        <dbReference type="Proteomes" id="UP000541558"/>
    </source>
</evidence>
<dbReference type="PROSITE" id="PS50865">
    <property type="entry name" value="ZF_MYND_2"/>
    <property type="match status" value="1"/>
</dbReference>
<keyword evidence="7" id="KW-1185">Reference proteome</keyword>
<dbReference type="InterPro" id="IPR027974">
    <property type="entry name" value="DUF4470"/>
</dbReference>
<name>A0A8H5F1F8_9AGAR</name>
<dbReference type="EMBL" id="JAACJK010000173">
    <property type="protein sequence ID" value="KAF5319798.1"/>
    <property type="molecule type" value="Genomic_DNA"/>
</dbReference>
<dbReference type="Gene3D" id="6.10.140.2220">
    <property type="match status" value="1"/>
</dbReference>
<dbReference type="GO" id="GO:0008270">
    <property type="term" value="F:zinc ion binding"/>
    <property type="evidence" value="ECO:0007669"/>
    <property type="project" value="UniProtKB-KW"/>
</dbReference>
<proteinExistence type="predicted"/>
<evidence type="ECO:0000256" key="2">
    <source>
        <dbReference type="ARBA" id="ARBA00022771"/>
    </source>
</evidence>
<dbReference type="SUPFAM" id="SSF144232">
    <property type="entry name" value="HIT/MYND zinc finger-like"/>
    <property type="match status" value="1"/>
</dbReference>
<evidence type="ECO:0000259" key="5">
    <source>
        <dbReference type="PROSITE" id="PS50865"/>
    </source>
</evidence>
<dbReference type="OrthoDB" id="5282002at2759"/>
<evidence type="ECO:0000256" key="3">
    <source>
        <dbReference type="ARBA" id="ARBA00022833"/>
    </source>
</evidence>
<dbReference type="AlphaFoldDB" id="A0A8H5F1F8"/>
<organism evidence="6 7">
    <name type="scientific">Ephemerocybe angulata</name>
    <dbReference type="NCBI Taxonomy" id="980116"/>
    <lineage>
        <taxon>Eukaryota</taxon>
        <taxon>Fungi</taxon>
        <taxon>Dikarya</taxon>
        <taxon>Basidiomycota</taxon>
        <taxon>Agaricomycotina</taxon>
        <taxon>Agaricomycetes</taxon>
        <taxon>Agaricomycetidae</taxon>
        <taxon>Agaricales</taxon>
        <taxon>Agaricineae</taxon>
        <taxon>Psathyrellaceae</taxon>
        <taxon>Ephemerocybe</taxon>
    </lineage>
</organism>
<dbReference type="InterPro" id="IPR002893">
    <property type="entry name" value="Znf_MYND"/>
</dbReference>
<gene>
    <name evidence="6" type="ORF">D9611_012892</name>
</gene>
<keyword evidence="1" id="KW-0479">Metal-binding</keyword>
<protein>
    <recommendedName>
        <fullName evidence="5">MYND-type domain-containing protein</fullName>
    </recommendedName>
</protein>
<evidence type="ECO:0000313" key="6">
    <source>
        <dbReference type="EMBL" id="KAF5319798.1"/>
    </source>
</evidence>
<dbReference type="Pfam" id="PF14737">
    <property type="entry name" value="DUF4470"/>
    <property type="match status" value="2"/>
</dbReference>
<feature type="domain" description="MYND-type" evidence="5">
    <location>
        <begin position="72"/>
        <end position="108"/>
    </location>
</feature>
<keyword evidence="3" id="KW-0862">Zinc</keyword>
<dbReference type="Pfam" id="PF01753">
    <property type="entry name" value="zf-MYND"/>
    <property type="match status" value="1"/>
</dbReference>
<keyword evidence="2 4" id="KW-0863">Zinc-finger</keyword>
<evidence type="ECO:0000256" key="4">
    <source>
        <dbReference type="PROSITE-ProRule" id="PRU00134"/>
    </source>
</evidence>
<dbReference type="Proteomes" id="UP000541558">
    <property type="component" value="Unassembled WGS sequence"/>
</dbReference>
<evidence type="ECO:0000256" key="1">
    <source>
        <dbReference type="ARBA" id="ARBA00022723"/>
    </source>
</evidence>
<reference evidence="6 7" key="1">
    <citation type="journal article" date="2020" name="ISME J.">
        <title>Uncovering the hidden diversity of litter-decomposition mechanisms in mushroom-forming fungi.</title>
        <authorList>
            <person name="Floudas D."/>
            <person name="Bentzer J."/>
            <person name="Ahren D."/>
            <person name="Johansson T."/>
            <person name="Persson P."/>
            <person name="Tunlid A."/>
        </authorList>
    </citation>
    <scope>NUCLEOTIDE SEQUENCE [LARGE SCALE GENOMIC DNA]</scope>
    <source>
        <strain evidence="6 7">CBS 175.51</strain>
    </source>
</reference>
<accession>A0A8H5F1F8</accession>